<dbReference type="GO" id="GO:0098542">
    <property type="term" value="P:defense response to other organism"/>
    <property type="evidence" value="ECO:0007669"/>
    <property type="project" value="InterPro"/>
</dbReference>
<dbReference type="InterPro" id="IPR044839">
    <property type="entry name" value="NDR1-like"/>
</dbReference>
<evidence type="ECO:0000256" key="1">
    <source>
        <dbReference type="ARBA" id="ARBA00004370"/>
    </source>
</evidence>
<accession>A0A1D1YYE2</accession>
<comment type="subcellular location">
    <subcellularLocation>
        <location evidence="1">Membrane</location>
    </subcellularLocation>
</comment>
<name>A0A1D1YYE2_9ARAE</name>
<dbReference type="GO" id="GO:0016020">
    <property type="term" value="C:membrane"/>
    <property type="evidence" value="ECO:0007669"/>
    <property type="project" value="UniProtKB-SubCell"/>
</dbReference>
<sequence length="214" mass="24301">MAKVEAEVVDPFLAKESPPLHQPYYNIHAPFKDYEHQPYLVVPLRPVRPRPHISICCMCYHTILILLVTLLFLTAVGLVLWPSQPELKIVNIQLSHVNISKSEGVNAFLDTSMNLKVKIWNRDFISHNYNLILISIGYEGKWLGTTTSNATFVNARSVSYLDATVRLNGTQDLEGSFKQHDDITKGSIPLEIVIEVGERFHFFSINIPIQVSLF</sequence>
<keyword evidence="2 3" id="KW-0472">Membrane</keyword>
<keyword evidence="3" id="KW-1133">Transmembrane helix</keyword>
<dbReference type="EMBL" id="GDJX01008310">
    <property type="protein sequence ID" value="JAT59626.1"/>
    <property type="molecule type" value="Transcribed_RNA"/>
</dbReference>
<proteinExistence type="predicted"/>
<dbReference type="PANTHER" id="PTHR31234:SF4">
    <property type="entry name" value="EXPRESSED PROTEIN"/>
    <property type="match status" value="1"/>
</dbReference>
<evidence type="ECO:0000256" key="3">
    <source>
        <dbReference type="SAM" id="Phobius"/>
    </source>
</evidence>
<keyword evidence="4" id="KW-0418">Kinase</keyword>
<keyword evidence="3" id="KW-0812">Transmembrane</keyword>
<reference evidence="4" key="1">
    <citation type="submission" date="2015-07" db="EMBL/GenBank/DDBJ databases">
        <title>Transcriptome Assembly of Anthurium amnicola.</title>
        <authorList>
            <person name="Suzuki J."/>
        </authorList>
    </citation>
    <scope>NUCLEOTIDE SEQUENCE</scope>
</reference>
<gene>
    <name evidence="4" type="primary">ppnK_9</name>
    <name evidence="4" type="ORF">g.29756</name>
</gene>
<dbReference type="SUPFAM" id="SSF117070">
    <property type="entry name" value="LEA14-like"/>
    <property type="match status" value="1"/>
</dbReference>
<evidence type="ECO:0000256" key="2">
    <source>
        <dbReference type="ARBA" id="ARBA00023136"/>
    </source>
</evidence>
<feature type="transmembrane region" description="Helical" evidence="3">
    <location>
        <begin position="58"/>
        <end position="81"/>
    </location>
</feature>
<evidence type="ECO:0000313" key="4">
    <source>
        <dbReference type="EMBL" id="JAT59626.1"/>
    </source>
</evidence>
<protein>
    <submittedName>
        <fullName evidence="4">Putative inorganic polyphosphate/ATP-NAD kinase</fullName>
    </submittedName>
</protein>
<dbReference type="PANTHER" id="PTHR31234">
    <property type="entry name" value="LATE EMBRYOGENESIS ABUNDANT (LEA) HYDROXYPROLINE-RICH GLYCOPROTEIN FAMILY"/>
    <property type="match status" value="1"/>
</dbReference>
<organism evidence="4">
    <name type="scientific">Anthurium amnicola</name>
    <dbReference type="NCBI Taxonomy" id="1678845"/>
    <lineage>
        <taxon>Eukaryota</taxon>
        <taxon>Viridiplantae</taxon>
        <taxon>Streptophyta</taxon>
        <taxon>Embryophyta</taxon>
        <taxon>Tracheophyta</taxon>
        <taxon>Spermatophyta</taxon>
        <taxon>Magnoliopsida</taxon>
        <taxon>Liliopsida</taxon>
        <taxon>Araceae</taxon>
        <taxon>Pothoideae</taxon>
        <taxon>Potheae</taxon>
        <taxon>Anthurium</taxon>
    </lineage>
</organism>
<dbReference type="GO" id="GO:0016301">
    <property type="term" value="F:kinase activity"/>
    <property type="evidence" value="ECO:0007669"/>
    <property type="project" value="UniProtKB-KW"/>
</dbReference>
<dbReference type="AlphaFoldDB" id="A0A1D1YYE2"/>
<keyword evidence="4" id="KW-0808">Transferase</keyword>